<evidence type="ECO:0000313" key="2">
    <source>
        <dbReference type="EMBL" id="KAK0970768.1"/>
    </source>
</evidence>
<evidence type="ECO:0000313" key="3">
    <source>
        <dbReference type="Proteomes" id="UP001175353"/>
    </source>
</evidence>
<proteinExistence type="predicted"/>
<protein>
    <submittedName>
        <fullName evidence="2">Uncharacterized protein</fullName>
    </submittedName>
</protein>
<dbReference type="EMBL" id="JAUJLE010000183">
    <property type="protein sequence ID" value="KAK0970768.1"/>
    <property type="molecule type" value="Genomic_DNA"/>
</dbReference>
<keyword evidence="3" id="KW-1185">Reference proteome</keyword>
<reference evidence="2" key="1">
    <citation type="submission" date="2023-06" db="EMBL/GenBank/DDBJ databases">
        <title>Black Yeasts Isolated from many extreme environments.</title>
        <authorList>
            <person name="Coleine C."/>
            <person name="Stajich J.E."/>
            <person name="Selbmann L."/>
        </authorList>
    </citation>
    <scope>NUCLEOTIDE SEQUENCE</scope>
    <source>
        <strain evidence="2">CCFEE 5200</strain>
    </source>
</reference>
<feature type="region of interest" description="Disordered" evidence="1">
    <location>
        <begin position="140"/>
        <end position="265"/>
    </location>
</feature>
<dbReference type="Proteomes" id="UP001175353">
    <property type="component" value="Unassembled WGS sequence"/>
</dbReference>
<comment type="caution">
    <text evidence="2">The sequence shown here is derived from an EMBL/GenBank/DDBJ whole genome shotgun (WGS) entry which is preliminary data.</text>
</comment>
<organism evidence="2 3">
    <name type="scientific">Friedmanniomyces endolithicus</name>
    <dbReference type="NCBI Taxonomy" id="329885"/>
    <lineage>
        <taxon>Eukaryota</taxon>
        <taxon>Fungi</taxon>
        <taxon>Dikarya</taxon>
        <taxon>Ascomycota</taxon>
        <taxon>Pezizomycotina</taxon>
        <taxon>Dothideomycetes</taxon>
        <taxon>Dothideomycetidae</taxon>
        <taxon>Mycosphaerellales</taxon>
        <taxon>Teratosphaeriaceae</taxon>
        <taxon>Friedmanniomyces</taxon>
    </lineage>
</organism>
<sequence length="265" mass="29643">MHYNYAQSRVAAENAGRRAIAGGDPIVNALQGAYSRSGATLPRRRRGAAKYLRIPDSEEEEEQEAVEELDTRVQPELVQDADGWQQARAHYASKLPFTKTWRAERREKKARVMAIIRDSQHGDAELTDSGIREWGRRAGRLDAEAPPEPPPPYDTLVGVDRGGEEGGRGWLGVVEEEREEVEEVDGGEREEEEVMLLEGVPFSESGERVGGGGERQRRDSEGHVSGWSASRQRPLDESVHRVVAQELSSRRRAVRRGEGRGRHSF</sequence>
<evidence type="ECO:0000256" key="1">
    <source>
        <dbReference type="SAM" id="MobiDB-lite"/>
    </source>
</evidence>
<dbReference type="AlphaFoldDB" id="A0AAN6QLQ0"/>
<gene>
    <name evidence="2" type="ORF">LTR91_015770</name>
</gene>
<accession>A0AAN6QLQ0</accession>
<feature type="compositionally biased region" description="Acidic residues" evidence="1">
    <location>
        <begin position="174"/>
        <end position="195"/>
    </location>
</feature>
<name>A0AAN6QLQ0_9PEZI</name>
<feature type="compositionally biased region" description="Basic and acidic residues" evidence="1">
    <location>
        <begin position="255"/>
        <end position="265"/>
    </location>
</feature>